<proteinExistence type="predicted"/>
<comment type="caution">
    <text evidence="2">The sequence shown here is derived from an EMBL/GenBank/DDBJ whole genome shotgun (WGS) entry which is preliminary data.</text>
</comment>
<keyword evidence="3" id="KW-1185">Reference proteome</keyword>
<protein>
    <submittedName>
        <fullName evidence="2">Uncharacterized protein</fullName>
    </submittedName>
</protein>
<evidence type="ECO:0000313" key="3">
    <source>
        <dbReference type="Proteomes" id="UP001526166"/>
    </source>
</evidence>
<gene>
    <name evidence="2" type="ORF">OE699_04545</name>
</gene>
<evidence type="ECO:0000256" key="1">
    <source>
        <dbReference type="SAM" id="Phobius"/>
    </source>
</evidence>
<dbReference type="RefSeq" id="WP_263847249.1">
    <property type="nucleotide sequence ID" value="NZ_JAOWKW010000003.1"/>
</dbReference>
<dbReference type="Proteomes" id="UP001526166">
    <property type="component" value="Unassembled WGS sequence"/>
</dbReference>
<organism evidence="2 3">
    <name type="scientific">Sedimentimonas flavescens</name>
    <dbReference type="NCBI Taxonomy" id="2851012"/>
    <lineage>
        <taxon>Bacteria</taxon>
        <taxon>Pseudomonadati</taxon>
        <taxon>Pseudomonadota</taxon>
        <taxon>Alphaproteobacteria</taxon>
        <taxon>Rhodobacterales</taxon>
        <taxon>Rhodobacter group</taxon>
        <taxon>Sedimentimonas</taxon>
    </lineage>
</organism>
<evidence type="ECO:0000313" key="2">
    <source>
        <dbReference type="EMBL" id="MCV2878115.1"/>
    </source>
</evidence>
<sequence length="98" mass="10718">MQILNITRWPVVLLFAGAGGAATLLSFASFNLFTMAMANFDLIGRAGLIAVQDGALLQLAEIVLYGAVSLGGWMIFKIFESELIHRYRAWAERTNPKG</sequence>
<keyword evidence="1" id="KW-1133">Transmembrane helix</keyword>
<accession>A0ABT2ZXR8</accession>
<name>A0ABT2ZXR8_9RHOB</name>
<reference evidence="2 3" key="1">
    <citation type="submission" date="2022-10" db="EMBL/GenBank/DDBJ databases">
        <title>Sinirhodobacter sp. nov., isolated from ocean surface sediments.</title>
        <authorList>
            <person name="He W."/>
            <person name="Wang L."/>
            <person name="Zhang D.-F."/>
        </authorList>
    </citation>
    <scope>NUCLEOTIDE SEQUENCE [LARGE SCALE GENOMIC DNA]</scope>
    <source>
        <strain evidence="2 3">WL0115</strain>
    </source>
</reference>
<feature type="transmembrane region" description="Helical" evidence="1">
    <location>
        <begin position="55"/>
        <end position="76"/>
    </location>
</feature>
<keyword evidence="1" id="KW-0812">Transmembrane</keyword>
<dbReference type="EMBL" id="JAOWKW010000003">
    <property type="protein sequence ID" value="MCV2878115.1"/>
    <property type="molecule type" value="Genomic_DNA"/>
</dbReference>
<keyword evidence="1" id="KW-0472">Membrane</keyword>
<feature type="transmembrane region" description="Helical" evidence="1">
    <location>
        <begin position="12"/>
        <end position="35"/>
    </location>
</feature>